<feature type="transmembrane region" description="Helical" evidence="7">
    <location>
        <begin position="137"/>
        <end position="159"/>
    </location>
</feature>
<sequence>MLAPFLLTFVLFFIYPMLRAIQLSFTSSSLTETGAYVGFANYAKLVGDADFWASLRHTGAFALYTTIPTAAIGLLMALAVNRLLRAKNFALALFFLPYVLPVSVVTLVWQWILNGNFGIVNALTGLNNLWFSHVDTAMVTVAVVTVWWTVGFKMLLFLAGLQNIPKETYEAAALDGAQGFQIFRYITWPLLWPITMLVLILQLIASLKIFAQVYILTGGGPFNSTRVVLQYMYETAFQNLNGGYASTIAVAFFLIVLTMSLLQAALLSRKS</sequence>
<dbReference type="PROSITE" id="PS50928">
    <property type="entry name" value="ABC_TM1"/>
    <property type="match status" value="1"/>
</dbReference>
<feature type="transmembrane region" description="Helical" evidence="7">
    <location>
        <begin position="190"/>
        <end position="215"/>
    </location>
</feature>
<dbReference type="Gene3D" id="1.10.3720.10">
    <property type="entry name" value="MetI-like"/>
    <property type="match status" value="1"/>
</dbReference>
<gene>
    <name evidence="9" type="ORF">GCM10008955_41900</name>
</gene>
<keyword evidence="4 7" id="KW-0812">Transmembrane</keyword>
<feature type="transmembrane region" description="Helical" evidence="7">
    <location>
        <begin position="244"/>
        <end position="267"/>
    </location>
</feature>
<dbReference type="PANTHER" id="PTHR30193">
    <property type="entry name" value="ABC TRANSPORTER PERMEASE PROTEIN"/>
    <property type="match status" value="1"/>
</dbReference>
<dbReference type="InterPro" id="IPR000515">
    <property type="entry name" value="MetI-like"/>
</dbReference>
<keyword evidence="10" id="KW-1185">Reference proteome</keyword>
<evidence type="ECO:0000256" key="1">
    <source>
        <dbReference type="ARBA" id="ARBA00004651"/>
    </source>
</evidence>
<dbReference type="InterPro" id="IPR035906">
    <property type="entry name" value="MetI-like_sf"/>
</dbReference>
<comment type="similarity">
    <text evidence="7">Belongs to the binding-protein-dependent transport system permease family.</text>
</comment>
<dbReference type="SUPFAM" id="SSF161098">
    <property type="entry name" value="MetI-like"/>
    <property type="match status" value="1"/>
</dbReference>
<reference evidence="10" key="1">
    <citation type="journal article" date="2019" name="Int. J. Syst. Evol. Microbiol.">
        <title>The Global Catalogue of Microorganisms (GCM) 10K type strain sequencing project: providing services to taxonomists for standard genome sequencing and annotation.</title>
        <authorList>
            <consortium name="The Broad Institute Genomics Platform"/>
            <consortium name="The Broad Institute Genome Sequencing Center for Infectious Disease"/>
            <person name="Wu L."/>
            <person name="Ma J."/>
        </authorList>
    </citation>
    <scope>NUCLEOTIDE SEQUENCE [LARGE SCALE GENOMIC DNA]</scope>
    <source>
        <strain evidence="10">JCM 30331</strain>
    </source>
</reference>
<name>A0ABQ2F5B0_9DEIO</name>
<evidence type="ECO:0000256" key="2">
    <source>
        <dbReference type="ARBA" id="ARBA00022448"/>
    </source>
</evidence>
<dbReference type="Proteomes" id="UP000647587">
    <property type="component" value="Unassembled WGS sequence"/>
</dbReference>
<evidence type="ECO:0000259" key="8">
    <source>
        <dbReference type="PROSITE" id="PS50928"/>
    </source>
</evidence>
<evidence type="ECO:0000256" key="7">
    <source>
        <dbReference type="RuleBase" id="RU363032"/>
    </source>
</evidence>
<evidence type="ECO:0000313" key="9">
    <source>
        <dbReference type="EMBL" id="GGK43747.1"/>
    </source>
</evidence>
<evidence type="ECO:0000256" key="3">
    <source>
        <dbReference type="ARBA" id="ARBA00022475"/>
    </source>
</evidence>
<keyword evidence="2 7" id="KW-0813">Transport</keyword>
<comment type="caution">
    <text evidence="9">The sequence shown here is derived from an EMBL/GenBank/DDBJ whole genome shotgun (WGS) entry which is preliminary data.</text>
</comment>
<dbReference type="CDD" id="cd06261">
    <property type="entry name" value="TM_PBP2"/>
    <property type="match status" value="1"/>
</dbReference>
<organism evidence="9 10">
    <name type="scientific">Deinococcus malanensis</name>
    <dbReference type="NCBI Taxonomy" id="1706855"/>
    <lineage>
        <taxon>Bacteria</taxon>
        <taxon>Thermotogati</taxon>
        <taxon>Deinococcota</taxon>
        <taxon>Deinococci</taxon>
        <taxon>Deinococcales</taxon>
        <taxon>Deinococcaceae</taxon>
        <taxon>Deinococcus</taxon>
    </lineage>
</organism>
<feature type="transmembrane region" description="Helical" evidence="7">
    <location>
        <begin position="89"/>
        <end position="112"/>
    </location>
</feature>
<proteinExistence type="inferred from homology"/>
<evidence type="ECO:0000256" key="4">
    <source>
        <dbReference type="ARBA" id="ARBA00022692"/>
    </source>
</evidence>
<feature type="transmembrane region" description="Helical" evidence="7">
    <location>
        <begin position="61"/>
        <end position="80"/>
    </location>
</feature>
<feature type="domain" description="ABC transmembrane type-1" evidence="8">
    <location>
        <begin position="55"/>
        <end position="263"/>
    </location>
</feature>
<keyword evidence="5 7" id="KW-1133">Transmembrane helix</keyword>
<dbReference type="InterPro" id="IPR051393">
    <property type="entry name" value="ABC_transporter_permease"/>
</dbReference>
<dbReference type="EMBL" id="BMPP01000044">
    <property type="protein sequence ID" value="GGK43747.1"/>
    <property type="molecule type" value="Genomic_DNA"/>
</dbReference>
<dbReference type="PANTHER" id="PTHR30193:SF41">
    <property type="entry name" value="DIACETYLCHITOBIOSE UPTAKE SYSTEM PERMEASE PROTEIN NGCF"/>
    <property type="match status" value="1"/>
</dbReference>
<keyword evidence="3" id="KW-1003">Cell membrane</keyword>
<evidence type="ECO:0000313" key="10">
    <source>
        <dbReference type="Proteomes" id="UP000647587"/>
    </source>
</evidence>
<dbReference type="Pfam" id="PF00528">
    <property type="entry name" value="BPD_transp_1"/>
    <property type="match status" value="1"/>
</dbReference>
<evidence type="ECO:0000256" key="5">
    <source>
        <dbReference type="ARBA" id="ARBA00022989"/>
    </source>
</evidence>
<evidence type="ECO:0000256" key="6">
    <source>
        <dbReference type="ARBA" id="ARBA00023136"/>
    </source>
</evidence>
<comment type="subcellular location">
    <subcellularLocation>
        <location evidence="1 7">Cell membrane</location>
        <topology evidence="1 7">Multi-pass membrane protein</topology>
    </subcellularLocation>
</comment>
<accession>A0ABQ2F5B0</accession>
<protein>
    <submittedName>
        <fullName evidence="9">Sugar ABC transporter permease</fullName>
    </submittedName>
</protein>
<keyword evidence="6 7" id="KW-0472">Membrane</keyword>